<comment type="caution">
    <text evidence="2">The sequence shown here is derived from an EMBL/GenBank/DDBJ whole genome shotgun (WGS) entry which is preliminary data.</text>
</comment>
<dbReference type="RefSeq" id="WP_273938468.1">
    <property type="nucleotide sequence ID" value="NZ_CP097263.1"/>
</dbReference>
<gene>
    <name evidence="2" type="ORF">ACFFH7_39640</name>
</gene>
<keyword evidence="3" id="KW-1185">Reference proteome</keyword>
<dbReference type="Pfam" id="PF13401">
    <property type="entry name" value="AAA_22"/>
    <property type="match status" value="1"/>
</dbReference>
<evidence type="ECO:0000313" key="3">
    <source>
        <dbReference type="Proteomes" id="UP001589810"/>
    </source>
</evidence>
<evidence type="ECO:0000259" key="1">
    <source>
        <dbReference type="Pfam" id="PF13401"/>
    </source>
</evidence>
<dbReference type="EMBL" id="JBHLUD010000014">
    <property type="protein sequence ID" value="MFC0547677.1"/>
    <property type="molecule type" value="Genomic_DNA"/>
</dbReference>
<reference evidence="2 3" key="1">
    <citation type="submission" date="2024-09" db="EMBL/GenBank/DDBJ databases">
        <authorList>
            <person name="Sun Q."/>
            <person name="Mori K."/>
        </authorList>
    </citation>
    <scope>NUCLEOTIDE SEQUENCE [LARGE SCALE GENOMIC DNA]</scope>
    <source>
        <strain evidence="2 3">TBRC 1432</strain>
    </source>
</reference>
<dbReference type="Proteomes" id="UP001589810">
    <property type="component" value="Unassembled WGS sequence"/>
</dbReference>
<organism evidence="2 3">
    <name type="scientific">Kutzneria chonburiensis</name>
    <dbReference type="NCBI Taxonomy" id="1483604"/>
    <lineage>
        <taxon>Bacteria</taxon>
        <taxon>Bacillati</taxon>
        <taxon>Actinomycetota</taxon>
        <taxon>Actinomycetes</taxon>
        <taxon>Pseudonocardiales</taxon>
        <taxon>Pseudonocardiaceae</taxon>
        <taxon>Kutzneria</taxon>
    </lineage>
</organism>
<dbReference type="Gene3D" id="3.40.50.300">
    <property type="entry name" value="P-loop containing nucleotide triphosphate hydrolases"/>
    <property type="match status" value="1"/>
</dbReference>
<dbReference type="PANTHER" id="PTHR47691">
    <property type="entry name" value="REGULATOR-RELATED"/>
    <property type="match status" value="1"/>
</dbReference>
<dbReference type="InterPro" id="IPR049945">
    <property type="entry name" value="AAA_22"/>
</dbReference>
<evidence type="ECO:0000313" key="2">
    <source>
        <dbReference type="EMBL" id="MFC0547677.1"/>
    </source>
</evidence>
<feature type="domain" description="ORC1/DEAH AAA+ ATPase" evidence="1">
    <location>
        <begin position="68"/>
        <end position="163"/>
    </location>
</feature>
<dbReference type="PANTHER" id="PTHR47691:SF3">
    <property type="entry name" value="HTH-TYPE TRANSCRIPTIONAL REGULATOR RV0890C-RELATED"/>
    <property type="match status" value="1"/>
</dbReference>
<accession>A0ABV6N5V4</accession>
<proteinExistence type="predicted"/>
<dbReference type="InterPro" id="IPR027417">
    <property type="entry name" value="P-loop_NTPase"/>
</dbReference>
<dbReference type="Gene3D" id="1.25.40.10">
    <property type="entry name" value="Tetratricopeptide repeat domain"/>
    <property type="match status" value="1"/>
</dbReference>
<dbReference type="SUPFAM" id="SSF52540">
    <property type="entry name" value="P-loop containing nucleoside triphosphate hydrolases"/>
    <property type="match status" value="1"/>
</dbReference>
<dbReference type="PRINTS" id="PR00364">
    <property type="entry name" value="DISEASERSIST"/>
</dbReference>
<name>A0ABV6N5V4_9PSEU</name>
<sequence>MVSNQASGNISGTVVQAGYIERLTIQVDSGRYRVGNETPAAPSCFVNRDAVRRKIDERIELARAADKPALMFLYGPGGVGKTGAAAYWVEQHTAEFPDGVVYVKLADPERQVLESAGEALGAALRKLGVSEADLLATTEDRAAQLRALCRDKKVLLLLDDAANAAQLAYFRPTGRGCVLLGAGRWRPSGLSPDFFGIEVPRLDIEFAHRLVGELLAEHGRSVTAEESAVIVQAAKGFPIAIELIVSRLIGASDRQRARLLRGIADRGWDALAKNDKLLLTAHLDMAYDQLDADAAAAYRVLAAHPGRSFETELAEHMVGGDPEDVADALELLCDAHLLTVDDNGRFHFHDLAHAHARSKAGPIPSELAWRIVDWYLRYTVTFDRVLSDRPRSGPLYQVESNVEVTRTAALAWLERERVNLAGAVKLAEAAGQADLAWQLCEALWGLYHLHGHYEDWIDTHQVGLVAARRCGNVEAEMRMESQLGSAHLGLGELDKALECFRNSHGLAVAIGHRQGQESSLEWQGKIELRRVLAQEDVELRRGHAREALRCFDLAWAVADDPREFALLRLQRCRALLVLVEFAAARDEIVPAGEYFEPTAETDNKAKCGLESGRALAGLGEIDAARTAFATAERLFAEDGSESQRRIAEGLRLQLDNVQE</sequence>
<dbReference type="InterPro" id="IPR011990">
    <property type="entry name" value="TPR-like_helical_dom_sf"/>
</dbReference>
<protein>
    <submittedName>
        <fullName evidence="2">AAA family ATPase</fullName>
    </submittedName>
</protein>